<dbReference type="AlphaFoldDB" id="R9AA14"/>
<keyword evidence="1" id="KW-0732">Signal</keyword>
<gene>
    <name evidence="2" type="ORF">J056_002536</name>
</gene>
<reference evidence="3" key="1">
    <citation type="journal article" date="2013" name="BMC Genomics">
        <title>Genome and transcriptome sequencing of the halophilic fungus Wallemia ichthyophaga: haloadaptations present and absent.</title>
        <authorList>
            <person name="Zajc J."/>
            <person name="Liu Y."/>
            <person name="Dai W."/>
            <person name="Yang Z."/>
            <person name="Hu J."/>
            <person name="Gostincar C."/>
            <person name="Gunde-Cimerman N."/>
        </authorList>
    </citation>
    <scope>NUCLEOTIDE SEQUENCE [LARGE SCALE GENOMIC DNA]</scope>
    <source>
        <strain evidence="3">EXF-994 / CBS 113033</strain>
    </source>
</reference>
<evidence type="ECO:0000313" key="3">
    <source>
        <dbReference type="Proteomes" id="UP000014064"/>
    </source>
</evidence>
<organism evidence="2 3">
    <name type="scientific">Wallemia ichthyophaga (strain EXF-994 / CBS 113033)</name>
    <dbReference type="NCBI Taxonomy" id="1299270"/>
    <lineage>
        <taxon>Eukaryota</taxon>
        <taxon>Fungi</taxon>
        <taxon>Dikarya</taxon>
        <taxon>Basidiomycota</taxon>
        <taxon>Wallemiomycotina</taxon>
        <taxon>Wallemiomycetes</taxon>
        <taxon>Wallemiales</taxon>
        <taxon>Wallemiaceae</taxon>
        <taxon>Wallemia</taxon>
    </lineage>
</organism>
<dbReference type="HOGENOM" id="CLU_3089061_0_0_1"/>
<sequence>MFSKIFSVAAILALIGVAAAQPVANVQARTCMCVPNTMGTGCTMSPECYSQK</sequence>
<feature type="signal peptide" evidence="1">
    <location>
        <begin position="1"/>
        <end position="20"/>
    </location>
</feature>
<proteinExistence type="predicted"/>
<name>R9AA14_WALI9</name>
<dbReference type="GeneID" id="20375488"/>
<accession>R9AA14</accession>
<protein>
    <submittedName>
        <fullName evidence="2">Uncharacterized protein</fullName>
    </submittedName>
</protein>
<feature type="chain" id="PRO_5004470359" evidence="1">
    <location>
        <begin position="21"/>
        <end position="52"/>
    </location>
</feature>
<evidence type="ECO:0000256" key="1">
    <source>
        <dbReference type="SAM" id="SignalP"/>
    </source>
</evidence>
<dbReference type="Proteomes" id="UP000014064">
    <property type="component" value="Unassembled WGS sequence"/>
</dbReference>
<dbReference type="KEGG" id="wic:J056_002536"/>
<evidence type="ECO:0000313" key="2">
    <source>
        <dbReference type="EMBL" id="EOQ99021.1"/>
    </source>
</evidence>
<keyword evidence="3" id="KW-1185">Reference proteome</keyword>
<dbReference type="RefSeq" id="XP_009270076.1">
    <property type="nucleotide sequence ID" value="XM_009271801.1"/>
</dbReference>
<dbReference type="EMBL" id="KE007245">
    <property type="protein sequence ID" value="EOQ99021.1"/>
    <property type="molecule type" value="Genomic_DNA"/>
</dbReference>